<feature type="chain" id="PRO_5002872129" description="Lipoprotein" evidence="1">
    <location>
        <begin position="36"/>
        <end position="734"/>
    </location>
</feature>
<evidence type="ECO:0000313" key="2">
    <source>
        <dbReference type="EMBL" id="ACL03817.1"/>
    </source>
</evidence>
<keyword evidence="3" id="KW-1185">Reference proteome</keyword>
<sequence length="734" mass="81821">MDVFRRTMPIGRKPCKRFFRLGAFAVLCLMIFAQGCATTAPKCLYGDFPVAKLELYELTDGKLDDIPNRNATFHLTSGMTCQLVLSLDNEVLDSVDENAYITARMGHENFVLKRSTKSEFISEPIVVNSIGSRIDREELAVYCGKKNPAPISLRHAPRVILDTTLPSSPKIDKGPKWSLDGKSFTVSYQLSPMPGLGQTIYQISQVSAGETVVSEPVTLPPATDGQTKVLTKTFTVTPDLSGDSESLQFYVWGYEDRNETETTKTPLDVPRRFEPVEEAVKAMHEHVLKVIAEKDLAPKSVLYFPATLAAPATFANSDAETCLAMEGLLIDLLAARMGKPRHTILRQNWFQIRNKDRVSRKGGEELLTLIVGAEERNGKIIAELNLWGDEGNHLDYIEKSIASVEYSQEGFEALREQLHEDPAMEKDFVPRGLVRSPFLTQDEFVENLLFELRQRMDTFGRPENARVQLSPEIVGGFDPGKAEQILQHIKLGFSNVPGLRVLESYYNPGQGIFDDDGKPSDTTERLRGFSDAELEERGIRPADIKIQVRIENYSKGLTRICLQGVWKATQADFKGCYVKALFGYSYCWRGCEDPPRVKIQSSVDGLASPQDSAFVKGRLEREAADLAGDMGFQVVDKNETHVLKIHADMSDDLAGCKSPAWPMEVSLSFYPDKMNGFGDPVISDSLSGDHRIFGNTLSIAMSGQHGDQFAKRIWQPLSSQFVSKVKEKYPACNN</sequence>
<organism evidence="2 3">
    <name type="scientific">Desulfatibacillum aliphaticivorans</name>
    <dbReference type="NCBI Taxonomy" id="218208"/>
    <lineage>
        <taxon>Bacteria</taxon>
        <taxon>Pseudomonadati</taxon>
        <taxon>Thermodesulfobacteriota</taxon>
        <taxon>Desulfobacteria</taxon>
        <taxon>Desulfobacterales</taxon>
        <taxon>Desulfatibacillaceae</taxon>
        <taxon>Desulfatibacillum</taxon>
    </lineage>
</organism>
<feature type="signal peptide" evidence="1">
    <location>
        <begin position="1"/>
        <end position="35"/>
    </location>
</feature>
<protein>
    <recommendedName>
        <fullName evidence="4">Lipoprotein</fullName>
    </recommendedName>
</protein>
<name>B8FGD7_DESAL</name>
<gene>
    <name evidence="2" type="ordered locus">Dalk_2123</name>
</gene>
<accession>B8FGD7</accession>
<evidence type="ECO:0000256" key="1">
    <source>
        <dbReference type="SAM" id="SignalP"/>
    </source>
</evidence>
<reference evidence="2 3" key="1">
    <citation type="journal article" date="2012" name="Environ. Microbiol.">
        <title>The genome sequence of Desulfatibacillum alkenivorans AK-01: a blueprint for anaerobic alkane oxidation.</title>
        <authorList>
            <person name="Callaghan A.V."/>
            <person name="Morris B.E."/>
            <person name="Pereira I.A."/>
            <person name="McInerney M.J."/>
            <person name="Austin R.N."/>
            <person name="Groves J.T."/>
            <person name="Kukor J.J."/>
            <person name="Suflita J.M."/>
            <person name="Young L.Y."/>
            <person name="Zylstra G.J."/>
            <person name="Wawrik B."/>
        </authorList>
    </citation>
    <scope>NUCLEOTIDE SEQUENCE [LARGE SCALE GENOMIC DNA]</scope>
    <source>
        <strain evidence="2 3">AK-01</strain>
    </source>
</reference>
<dbReference type="HOGENOM" id="CLU_377552_0_0_7"/>
<dbReference type="AlphaFoldDB" id="B8FGD7"/>
<evidence type="ECO:0000313" key="3">
    <source>
        <dbReference type="Proteomes" id="UP000000739"/>
    </source>
</evidence>
<dbReference type="KEGG" id="dal:Dalk_2123"/>
<dbReference type="Proteomes" id="UP000000739">
    <property type="component" value="Chromosome"/>
</dbReference>
<proteinExistence type="predicted"/>
<dbReference type="EMBL" id="CP001322">
    <property type="protein sequence ID" value="ACL03817.1"/>
    <property type="molecule type" value="Genomic_DNA"/>
</dbReference>
<evidence type="ECO:0008006" key="4">
    <source>
        <dbReference type="Google" id="ProtNLM"/>
    </source>
</evidence>
<keyword evidence="1" id="KW-0732">Signal</keyword>